<proteinExistence type="predicted"/>
<accession>A0A8D8XDK2</accession>
<dbReference type="AlphaFoldDB" id="A0A8D8XDK2"/>
<reference evidence="1" key="1">
    <citation type="submission" date="2021-05" db="EMBL/GenBank/DDBJ databases">
        <authorList>
            <person name="Alioto T."/>
            <person name="Alioto T."/>
            <person name="Gomez Garrido J."/>
        </authorList>
    </citation>
    <scope>NUCLEOTIDE SEQUENCE</scope>
</reference>
<organism evidence="1">
    <name type="scientific">Cacopsylla melanoneura</name>
    <dbReference type="NCBI Taxonomy" id="428564"/>
    <lineage>
        <taxon>Eukaryota</taxon>
        <taxon>Metazoa</taxon>
        <taxon>Ecdysozoa</taxon>
        <taxon>Arthropoda</taxon>
        <taxon>Hexapoda</taxon>
        <taxon>Insecta</taxon>
        <taxon>Pterygota</taxon>
        <taxon>Neoptera</taxon>
        <taxon>Paraneoptera</taxon>
        <taxon>Hemiptera</taxon>
        <taxon>Sternorrhyncha</taxon>
        <taxon>Psylloidea</taxon>
        <taxon>Psyllidae</taxon>
        <taxon>Psyllinae</taxon>
        <taxon>Cacopsylla</taxon>
    </lineage>
</organism>
<dbReference type="EMBL" id="HBUF01311385">
    <property type="protein sequence ID" value="CAG6693238.1"/>
    <property type="molecule type" value="Transcribed_RNA"/>
</dbReference>
<sequence>MRPSISSYSCASSPGAYSPRWTRCSVPSSFISYTNSRRPTSRPCYVMIDCSATSPTWSPCARKMRLTATAASWLPCSTLLCIGTRLRLSMRPSVRIILGL</sequence>
<dbReference type="EMBL" id="HBUF01311383">
    <property type="protein sequence ID" value="CAG6693227.1"/>
    <property type="molecule type" value="Transcribed_RNA"/>
</dbReference>
<name>A0A8D8XDK2_9HEMI</name>
<protein>
    <submittedName>
        <fullName evidence="1">Uncharacterized protein</fullName>
    </submittedName>
</protein>
<evidence type="ECO:0000313" key="1">
    <source>
        <dbReference type="EMBL" id="CAG6693238.1"/>
    </source>
</evidence>